<proteinExistence type="predicted"/>
<dbReference type="EMBL" id="BK015064">
    <property type="protein sequence ID" value="DAD89570.1"/>
    <property type="molecule type" value="Genomic_DNA"/>
</dbReference>
<reference evidence="1" key="1">
    <citation type="journal article" date="2021" name="Proc. Natl. Acad. Sci. U.S.A.">
        <title>A Catalog of Tens of Thousands of Viruses from Human Metagenomes Reveals Hidden Associations with Chronic Diseases.</title>
        <authorList>
            <person name="Tisza M.J."/>
            <person name="Buck C.B."/>
        </authorList>
    </citation>
    <scope>NUCLEOTIDE SEQUENCE</scope>
    <source>
        <strain evidence="1">CtUXy32</strain>
    </source>
</reference>
<name>A0A8S5N5L2_9CAUD</name>
<protein>
    <submittedName>
        <fullName evidence="1">Uncharacterized protein</fullName>
    </submittedName>
</protein>
<accession>A0A8S5N5L2</accession>
<organism evidence="1">
    <name type="scientific">CrAss-like virus sp. ctUXy32</name>
    <dbReference type="NCBI Taxonomy" id="2826825"/>
    <lineage>
        <taxon>Viruses</taxon>
        <taxon>Duplodnaviria</taxon>
        <taxon>Heunggongvirae</taxon>
        <taxon>Uroviricota</taxon>
        <taxon>Caudoviricetes</taxon>
        <taxon>Crassvirales</taxon>
    </lineage>
</organism>
<evidence type="ECO:0000313" key="1">
    <source>
        <dbReference type="EMBL" id="DAD89570.1"/>
    </source>
</evidence>
<sequence>MFIIGLDLLVKVGSAHFHFYLHHMSHFKLILSTLFIS</sequence>